<organism evidence="11 12">
    <name type="scientific">Desulfovibrio psychrotolerans</name>
    <dbReference type="NCBI Taxonomy" id="415242"/>
    <lineage>
        <taxon>Bacteria</taxon>
        <taxon>Pseudomonadati</taxon>
        <taxon>Thermodesulfobacteriota</taxon>
        <taxon>Desulfovibrionia</taxon>
        <taxon>Desulfovibrionales</taxon>
        <taxon>Desulfovibrionaceae</taxon>
        <taxon>Desulfovibrio</taxon>
    </lineage>
</organism>
<keyword evidence="12" id="KW-1185">Reference proteome</keyword>
<gene>
    <name evidence="11" type="primary">lpxB</name>
    <name evidence="11" type="ORF">DSM19430T_21860</name>
</gene>
<dbReference type="EC" id="2.4.1.182" evidence="2 10"/>
<dbReference type="GO" id="GO:0009245">
    <property type="term" value="P:lipid A biosynthetic process"/>
    <property type="evidence" value="ECO:0007669"/>
    <property type="project" value="UniProtKB-UniRule"/>
</dbReference>
<dbReference type="SUPFAM" id="SSF53756">
    <property type="entry name" value="UDP-Glycosyltransferase/glycogen phosphorylase"/>
    <property type="match status" value="1"/>
</dbReference>
<dbReference type="GO" id="GO:0005543">
    <property type="term" value="F:phospholipid binding"/>
    <property type="evidence" value="ECO:0007669"/>
    <property type="project" value="TreeGrafter"/>
</dbReference>
<keyword evidence="7" id="KW-0808">Transferase</keyword>
<evidence type="ECO:0000256" key="8">
    <source>
        <dbReference type="ARBA" id="ARBA00023098"/>
    </source>
</evidence>
<evidence type="ECO:0000256" key="10">
    <source>
        <dbReference type="NCBIfam" id="TIGR00215"/>
    </source>
</evidence>
<keyword evidence="6" id="KW-0328">Glycosyltransferase</keyword>
<protein>
    <recommendedName>
        <fullName evidence="3 10">Lipid-A-disaccharide synthase</fullName>
        <ecNumber evidence="2 10">2.4.1.182</ecNumber>
    </recommendedName>
</protein>
<sequence>MADEQSMTGTIWINAGEMSGDMHGGRLMAALRRQAPSLEYCGMGGPEMREQGLEALLRVEDLSVMGFTEVLGHIPRIFQMLKRIKSELAARRPRAVILIDAPEFNFRVAKYAYALGIPVFYYISPKLWAWRTGRARFIAKYITRMISILPFEIAFYRQFGMEVDYVGNPLVDMVDWPSIDHITPVPGRIGLLPGSRRKEIEPLMPEYARAATILARTVPGLEFHCVQAPGVEQSRLRELWQTDVPLTIHGPLNRYAFMRGCQMLIAASGTVTLESALIGTPTLVAYKLSKLSYAIGRRVVKVPFVALPNLIMEREVFPELLQEKADGPVLAEYALRWLTDADAMHAVRDDLARLRTMLGAPGAPDRAATVILHDLQTRRPA</sequence>
<dbReference type="PANTHER" id="PTHR30372:SF4">
    <property type="entry name" value="LIPID-A-DISACCHARIDE SYNTHASE, MITOCHONDRIAL-RELATED"/>
    <property type="match status" value="1"/>
</dbReference>
<keyword evidence="5" id="KW-0441">Lipid A biosynthesis</keyword>
<evidence type="ECO:0000256" key="7">
    <source>
        <dbReference type="ARBA" id="ARBA00022679"/>
    </source>
</evidence>
<proteinExistence type="predicted"/>
<dbReference type="InterPro" id="IPR003835">
    <property type="entry name" value="Glyco_trans_19"/>
</dbReference>
<evidence type="ECO:0000256" key="1">
    <source>
        <dbReference type="ARBA" id="ARBA00002056"/>
    </source>
</evidence>
<dbReference type="PANTHER" id="PTHR30372">
    <property type="entry name" value="LIPID-A-DISACCHARIDE SYNTHASE"/>
    <property type="match status" value="1"/>
</dbReference>
<dbReference type="EMBL" id="BLVP01000008">
    <property type="protein sequence ID" value="GFM37502.1"/>
    <property type="molecule type" value="Genomic_DNA"/>
</dbReference>
<keyword evidence="8" id="KW-0443">Lipid metabolism</keyword>
<comment type="catalytic activity">
    <reaction evidence="9">
        <text>a lipid X + a UDP-2-N,3-O-bis[(3R)-3-hydroxyacyl]-alpha-D-glucosamine = a lipid A disaccharide + UDP + H(+)</text>
        <dbReference type="Rhea" id="RHEA:67828"/>
        <dbReference type="ChEBI" id="CHEBI:15378"/>
        <dbReference type="ChEBI" id="CHEBI:58223"/>
        <dbReference type="ChEBI" id="CHEBI:137748"/>
        <dbReference type="ChEBI" id="CHEBI:176338"/>
        <dbReference type="ChEBI" id="CHEBI:176343"/>
        <dbReference type="EC" id="2.4.1.182"/>
    </reaction>
</comment>
<comment type="function">
    <text evidence="1">Condensation of UDP-2,3-diacylglucosamine and 2,3-diacylglucosamine-1-phosphate to form lipid A disaccharide, a precursor of lipid A, a phosphorylated glycolipid that anchors the lipopolysaccharide to the outer membrane of the cell.</text>
</comment>
<dbReference type="GO" id="GO:0008915">
    <property type="term" value="F:lipid-A-disaccharide synthase activity"/>
    <property type="evidence" value="ECO:0007669"/>
    <property type="project" value="UniProtKB-UniRule"/>
</dbReference>
<comment type="caution">
    <text evidence="11">The sequence shown here is derived from an EMBL/GenBank/DDBJ whole genome shotgun (WGS) entry which is preliminary data.</text>
</comment>
<dbReference type="Pfam" id="PF02684">
    <property type="entry name" value="LpxB"/>
    <property type="match status" value="1"/>
</dbReference>
<evidence type="ECO:0000256" key="9">
    <source>
        <dbReference type="ARBA" id="ARBA00048975"/>
    </source>
</evidence>
<keyword evidence="4" id="KW-0444">Lipid biosynthesis</keyword>
<evidence type="ECO:0000256" key="4">
    <source>
        <dbReference type="ARBA" id="ARBA00022516"/>
    </source>
</evidence>
<dbReference type="GO" id="GO:0016020">
    <property type="term" value="C:membrane"/>
    <property type="evidence" value="ECO:0007669"/>
    <property type="project" value="GOC"/>
</dbReference>
<evidence type="ECO:0000313" key="11">
    <source>
        <dbReference type="EMBL" id="GFM37502.1"/>
    </source>
</evidence>
<evidence type="ECO:0000256" key="6">
    <source>
        <dbReference type="ARBA" id="ARBA00022676"/>
    </source>
</evidence>
<dbReference type="NCBIfam" id="TIGR00215">
    <property type="entry name" value="lpxB"/>
    <property type="match status" value="1"/>
</dbReference>
<reference evidence="11 12" key="1">
    <citation type="submission" date="2020-05" db="EMBL/GenBank/DDBJ databases">
        <title>Draft genome sequence of Desulfovibrio psychrotolerans JS1T.</title>
        <authorList>
            <person name="Ueno A."/>
            <person name="Tamazawa S."/>
            <person name="Tamamura S."/>
            <person name="Murakami T."/>
            <person name="Kiyama T."/>
            <person name="Inomata H."/>
            <person name="Amano Y."/>
            <person name="Miyakawa K."/>
            <person name="Tamaki H."/>
            <person name="Naganuma T."/>
            <person name="Kaneko K."/>
        </authorList>
    </citation>
    <scope>NUCLEOTIDE SEQUENCE [LARGE SCALE GENOMIC DNA]</scope>
    <source>
        <strain evidence="11 12">JS1</strain>
    </source>
</reference>
<accession>A0A7J0BWG8</accession>
<evidence type="ECO:0000256" key="3">
    <source>
        <dbReference type="ARBA" id="ARBA00020902"/>
    </source>
</evidence>
<evidence type="ECO:0000256" key="2">
    <source>
        <dbReference type="ARBA" id="ARBA00012687"/>
    </source>
</evidence>
<evidence type="ECO:0000256" key="5">
    <source>
        <dbReference type="ARBA" id="ARBA00022556"/>
    </source>
</evidence>
<evidence type="ECO:0000313" key="12">
    <source>
        <dbReference type="Proteomes" id="UP000503820"/>
    </source>
</evidence>
<name>A0A7J0BWG8_9BACT</name>
<dbReference type="Proteomes" id="UP000503820">
    <property type="component" value="Unassembled WGS sequence"/>
</dbReference>
<dbReference type="AlphaFoldDB" id="A0A7J0BWG8"/>